<accession>A0A285V9X0</accession>
<dbReference type="Pfam" id="PF03235">
    <property type="entry name" value="GmrSD_N"/>
    <property type="match status" value="1"/>
</dbReference>
<reference evidence="4" key="1">
    <citation type="submission" date="2017-08" db="EMBL/GenBank/DDBJ databases">
        <authorList>
            <person name="Varghese N."/>
            <person name="Submissions S."/>
        </authorList>
    </citation>
    <scope>NUCLEOTIDE SEQUENCE [LARGE SCALE GENOMIC DNA]</scope>
    <source>
        <strain evidence="4">DSM 4725</strain>
    </source>
</reference>
<dbReference type="Proteomes" id="UP000219435">
    <property type="component" value="Unassembled WGS sequence"/>
</dbReference>
<keyword evidence="4" id="KW-1185">Reference proteome</keyword>
<evidence type="ECO:0000259" key="1">
    <source>
        <dbReference type="Pfam" id="PF03235"/>
    </source>
</evidence>
<sequence length="550" mass="61885">MGDVMADPTQFDHDRISHLLADRLLEVPAFQRSYSWDEGNVADFLSDLETARKKSTSYFLGTVVFANSADSARQQIVDGQQRLATTAILLVAIRDALRDFKKEKSATHIDETYLRGYDLDSEELVERIVLNPDDQPVYDLLLARAPLPAEGDSPIADAYRQCTAYLKEIAPSESDYRRLIEITTQLDEEVQVLVAVAHDLPEAYVIFETLNDRGADLTTADLLKNYLFSQAKHNFTFVQAAWTKISGDFDKPEEFVKFLRYDYMSRHGHVTTRKLYKAIQDDIGTGHTKVKQYVQQLDSARATYLALKDVDSALWDSLDFDMRDSVLAMRRFGLESSYPLIMAAFARWGDDKVKAARLFTKVTNWSIRALFAGRLGGSVAEKAFSKAAQMVSNGTAKNQVDVRDALLTIIVSDREFTDDFRAFGNIALPRAKYLLAMLERAHRSKLGETLDGLPDWSSRTVTLEHLMPRAEAKNDAVKLTYVETLGNMALLERQLNKGLEDKPFAEKISAYGTSAFRVTAALKEQQSWTKDDVDKRAMDLAALAPAAWPL</sequence>
<dbReference type="RefSeq" id="WP_097196321.1">
    <property type="nucleotide sequence ID" value="NZ_OBQI01000005.1"/>
</dbReference>
<dbReference type="AlphaFoldDB" id="A0A285V9X0"/>
<proteinExistence type="predicted"/>
<name>A0A285V9X0_9ACTN</name>
<dbReference type="PANTHER" id="PTHR35149:SF1">
    <property type="entry name" value="DUF5655 DOMAIN-CONTAINING PROTEIN"/>
    <property type="match status" value="1"/>
</dbReference>
<dbReference type="InterPro" id="IPR011089">
    <property type="entry name" value="GmrSD_C"/>
</dbReference>
<dbReference type="EMBL" id="OBQI01000005">
    <property type="protein sequence ID" value="SOC50813.1"/>
    <property type="molecule type" value="Genomic_DNA"/>
</dbReference>
<organism evidence="3 4">
    <name type="scientific">Blastococcus aggregatus</name>
    <dbReference type="NCBI Taxonomy" id="38502"/>
    <lineage>
        <taxon>Bacteria</taxon>
        <taxon>Bacillati</taxon>
        <taxon>Actinomycetota</taxon>
        <taxon>Actinomycetes</taxon>
        <taxon>Geodermatophilales</taxon>
        <taxon>Geodermatophilaceae</taxon>
        <taxon>Blastococcus</taxon>
    </lineage>
</organism>
<protein>
    <recommendedName>
        <fullName evidence="5">DUF262 domain-containing protein</fullName>
    </recommendedName>
</protein>
<evidence type="ECO:0000259" key="2">
    <source>
        <dbReference type="Pfam" id="PF07510"/>
    </source>
</evidence>
<feature type="domain" description="GmrSD restriction endonucleases C-terminal" evidence="2">
    <location>
        <begin position="412"/>
        <end position="542"/>
    </location>
</feature>
<gene>
    <name evidence="3" type="ORF">SAMN05660748_3572</name>
</gene>
<dbReference type="Pfam" id="PF07510">
    <property type="entry name" value="GmrSD_C"/>
    <property type="match status" value="1"/>
</dbReference>
<dbReference type="OrthoDB" id="9798761at2"/>
<dbReference type="PANTHER" id="PTHR35149">
    <property type="entry name" value="SLL5132 PROTEIN"/>
    <property type="match status" value="1"/>
</dbReference>
<evidence type="ECO:0000313" key="4">
    <source>
        <dbReference type="Proteomes" id="UP000219435"/>
    </source>
</evidence>
<feature type="domain" description="GmrSD restriction endonucleases N-terminal" evidence="1">
    <location>
        <begin position="17"/>
        <end position="228"/>
    </location>
</feature>
<evidence type="ECO:0000313" key="3">
    <source>
        <dbReference type="EMBL" id="SOC50813.1"/>
    </source>
</evidence>
<evidence type="ECO:0008006" key="5">
    <source>
        <dbReference type="Google" id="ProtNLM"/>
    </source>
</evidence>
<dbReference type="InterPro" id="IPR004919">
    <property type="entry name" value="GmrSD_N"/>
</dbReference>